<dbReference type="RefSeq" id="WP_107000876.1">
    <property type="nucleotide sequence ID" value="NZ_JAQDFZ010000002.1"/>
</dbReference>
<organism evidence="2 3">
    <name type="scientific">Clostridium fessum</name>
    <dbReference type="NCBI Taxonomy" id="2126740"/>
    <lineage>
        <taxon>Bacteria</taxon>
        <taxon>Bacillati</taxon>
        <taxon>Bacillota</taxon>
        <taxon>Clostridia</taxon>
        <taxon>Eubacteriales</taxon>
        <taxon>Clostridiaceae</taxon>
        <taxon>Clostridium</taxon>
    </lineage>
</organism>
<dbReference type="EMBL" id="PYLO01000002">
    <property type="protein sequence ID" value="PST37845.1"/>
    <property type="molecule type" value="Genomic_DNA"/>
</dbReference>
<reference evidence="2 3" key="1">
    <citation type="submission" date="2018-03" db="EMBL/GenBank/DDBJ databases">
        <title>Lachnoclostridium SNUG30386 gen.nov., sp.nov., isolated from human faeces.</title>
        <authorList>
            <person name="Seo B."/>
            <person name="Jeon K."/>
            <person name="Ko G."/>
        </authorList>
    </citation>
    <scope>NUCLEOTIDE SEQUENCE [LARGE SCALE GENOMIC DNA]</scope>
    <source>
        <strain evidence="2 3">SNUG30386</strain>
    </source>
</reference>
<protein>
    <submittedName>
        <fullName evidence="2">Uncharacterized protein</fullName>
    </submittedName>
</protein>
<feature type="transmembrane region" description="Helical" evidence="1">
    <location>
        <begin position="131"/>
        <end position="153"/>
    </location>
</feature>
<keyword evidence="1" id="KW-1133">Transmembrane helix</keyword>
<sequence length="193" mass="22210">MKHWILSREGSLSIILVIWLFNSCVLKLKYASLVDIFKNYFSCFKDKEGHLLIAPLLNYMILPILLAGIIARENPISETIQNILTVLISILTSMLFALLTTIIQMKAKIKEDLDYYSIEANTSKQALIETYYIVMFEITMCVSVLILCLVNLFTGQLSWVFSFLIYACSFLVIFNLLVVVKRIFRVIDTDMNK</sequence>
<proteinExistence type="predicted"/>
<keyword evidence="1" id="KW-0472">Membrane</keyword>
<name>A0A2T3FRE3_9CLOT</name>
<evidence type="ECO:0000256" key="1">
    <source>
        <dbReference type="SAM" id="Phobius"/>
    </source>
</evidence>
<evidence type="ECO:0000313" key="3">
    <source>
        <dbReference type="Proteomes" id="UP000241048"/>
    </source>
</evidence>
<keyword evidence="1" id="KW-0812">Transmembrane</keyword>
<gene>
    <name evidence="2" type="ORF">C7U56_08275</name>
</gene>
<keyword evidence="3" id="KW-1185">Reference proteome</keyword>
<dbReference type="AlphaFoldDB" id="A0A2T3FRE3"/>
<comment type="caution">
    <text evidence="2">The sequence shown here is derived from an EMBL/GenBank/DDBJ whole genome shotgun (WGS) entry which is preliminary data.</text>
</comment>
<feature type="transmembrane region" description="Helical" evidence="1">
    <location>
        <begin position="159"/>
        <end position="180"/>
    </location>
</feature>
<evidence type="ECO:0000313" key="2">
    <source>
        <dbReference type="EMBL" id="PST37845.1"/>
    </source>
</evidence>
<feature type="transmembrane region" description="Helical" evidence="1">
    <location>
        <begin position="83"/>
        <end position="103"/>
    </location>
</feature>
<feature type="transmembrane region" description="Helical" evidence="1">
    <location>
        <begin position="51"/>
        <end position="71"/>
    </location>
</feature>
<dbReference type="Proteomes" id="UP000241048">
    <property type="component" value="Unassembled WGS sequence"/>
</dbReference>
<feature type="transmembrane region" description="Helical" evidence="1">
    <location>
        <begin position="12"/>
        <end position="30"/>
    </location>
</feature>
<accession>A0A2T3FRE3</accession>